<feature type="compositionally biased region" description="Low complexity" evidence="6">
    <location>
        <begin position="18"/>
        <end position="31"/>
    </location>
</feature>
<evidence type="ECO:0000256" key="2">
    <source>
        <dbReference type="ARBA" id="ARBA00023015"/>
    </source>
</evidence>
<dbReference type="PROSITE" id="PS50090">
    <property type="entry name" value="MYB_LIKE"/>
    <property type="match status" value="1"/>
</dbReference>
<evidence type="ECO:0000259" key="7">
    <source>
        <dbReference type="PROSITE" id="PS50090"/>
    </source>
</evidence>
<dbReference type="InterPro" id="IPR017884">
    <property type="entry name" value="SANT_dom"/>
</dbReference>
<dbReference type="Proteomes" id="UP000639772">
    <property type="component" value="Chromosome 6"/>
</dbReference>
<comment type="subcellular location">
    <subcellularLocation>
        <location evidence="1">Nucleus</location>
    </subcellularLocation>
</comment>
<feature type="domain" description="SANT" evidence="8">
    <location>
        <begin position="46"/>
        <end position="99"/>
    </location>
</feature>
<dbReference type="Pfam" id="PF00249">
    <property type="entry name" value="Myb_DNA-binding"/>
    <property type="match status" value="1"/>
</dbReference>
<dbReference type="PROSITE" id="PS51293">
    <property type="entry name" value="SANT"/>
    <property type="match status" value="1"/>
</dbReference>
<dbReference type="GO" id="GO:0003677">
    <property type="term" value="F:DNA binding"/>
    <property type="evidence" value="ECO:0007669"/>
    <property type="project" value="UniProtKB-KW"/>
</dbReference>
<feature type="region of interest" description="Disordered" evidence="6">
    <location>
        <begin position="18"/>
        <end position="38"/>
    </location>
</feature>
<evidence type="ECO:0000259" key="8">
    <source>
        <dbReference type="PROSITE" id="PS51293"/>
    </source>
</evidence>
<keyword evidence="3" id="KW-0238">DNA-binding</keyword>
<dbReference type="GO" id="GO:0005634">
    <property type="term" value="C:nucleus"/>
    <property type="evidence" value="ECO:0007669"/>
    <property type="project" value="UniProtKB-SubCell"/>
</dbReference>
<dbReference type="GO" id="GO:0010468">
    <property type="term" value="P:regulation of gene expression"/>
    <property type="evidence" value="ECO:0007669"/>
    <property type="project" value="UniProtKB-ARBA"/>
</dbReference>
<dbReference type="Gene3D" id="1.10.10.60">
    <property type="entry name" value="Homeodomain-like"/>
    <property type="match status" value="1"/>
</dbReference>
<evidence type="ECO:0000256" key="3">
    <source>
        <dbReference type="ARBA" id="ARBA00023125"/>
    </source>
</evidence>
<comment type="caution">
    <text evidence="10">The sequence shown here is derived from an EMBL/GenBank/DDBJ whole genome shotgun (WGS) entry which is preliminary data.</text>
</comment>
<reference evidence="10 11" key="1">
    <citation type="journal article" date="2020" name="Nat. Food">
        <title>A phased Vanilla planifolia genome enables genetic improvement of flavour and production.</title>
        <authorList>
            <person name="Hasing T."/>
            <person name="Tang H."/>
            <person name="Brym M."/>
            <person name="Khazi F."/>
            <person name="Huang T."/>
            <person name="Chambers A.H."/>
        </authorList>
    </citation>
    <scope>NUCLEOTIDE SEQUENCE [LARGE SCALE GENOMIC DNA]</scope>
    <source>
        <tissue evidence="10">Leaf</tissue>
    </source>
</reference>
<evidence type="ECO:0000256" key="1">
    <source>
        <dbReference type="ARBA" id="ARBA00004123"/>
    </source>
</evidence>
<evidence type="ECO:0000256" key="6">
    <source>
        <dbReference type="SAM" id="MobiDB-lite"/>
    </source>
</evidence>
<evidence type="ECO:0008006" key="12">
    <source>
        <dbReference type="Google" id="ProtNLM"/>
    </source>
</evidence>
<dbReference type="PROSITE" id="PS51294">
    <property type="entry name" value="HTH_MYB"/>
    <property type="match status" value="1"/>
</dbReference>
<dbReference type="SUPFAM" id="SSF46689">
    <property type="entry name" value="Homeodomain-like"/>
    <property type="match status" value="1"/>
</dbReference>
<feature type="domain" description="HTH myb-type" evidence="9">
    <location>
        <begin position="43"/>
        <end position="97"/>
    </location>
</feature>
<keyword evidence="4" id="KW-0804">Transcription</keyword>
<evidence type="ECO:0000256" key="4">
    <source>
        <dbReference type="ARBA" id="ARBA00023163"/>
    </source>
</evidence>
<dbReference type="PANTHER" id="PTHR12802">
    <property type="entry name" value="SWI/SNF COMPLEX-RELATED"/>
    <property type="match status" value="1"/>
</dbReference>
<dbReference type="EMBL" id="JADCNM010000006">
    <property type="protein sequence ID" value="KAG0477664.1"/>
    <property type="molecule type" value="Genomic_DNA"/>
</dbReference>
<dbReference type="FunFam" id="1.10.10.60:FF:000023">
    <property type="entry name" value="protein REVEILLE 6 isoform X1"/>
    <property type="match status" value="1"/>
</dbReference>
<feature type="domain" description="Myb-like" evidence="7">
    <location>
        <begin position="43"/>
        <end position="93"/>
    </location>
</feature>
<keyword evidence="2" id="KW-0805">Transcription regulation</keyword>
<proteinExistence type="predicted"/>
<evidence type="ECO:0000313" key="11">
    <source>
        <dbReference type="Proteomes" id="UP000639772"/>
    </source>
</evidence>
<dbReference type="InterPro" id="IPR006447">
    <property type="entry name" value="Myb_dom_plants"/>
</dbReference>
<dbReference type="InterPro" id="IPR009057">
    <property type="entry name" value="Homeodomain-like_sf"/>
</dbReference>
<organism evidence="10 11">
    <name type="scientific">Vanilla planifolia</name>
    <name type="common">Vanilla</name>
    <dbReference type="NCBI Taxonomy" id="51239"/>
    <lineage>
        <taxon>Eukaryota</taxon>
        <taxon>Viridiplantae</taxon>
        <taxon>Streptophyta</taxon>
        <taxon>Embryophyta</taxon>
        <taxon>Tracheophyta</taxon>
        <taxon>Spermatophyta</taxon>
        <taxon>Magnoliopsida</taxon>
        <taxon>Liliopsida</taxon>
        <taxon>Asparagales</taxon>
        <taxon>Orchidaceae</taxon>
        <taxon>Vanilloideae</taxon>
        <taxon>Vanilleae</taxon>
        <taxon>Vanilla</taxon>
    </lineage>
</organism>
<dbReference type="Pfam" id="PF24904">
    <property type="entry name" value="RVE6"/>
    <property type="match status" value="1"/>
</dbReference>
<dbReference type="SMART" id="SM00717">
    <property type="entry name" value="SANT"/>
    <property type="match status" value="1"/>
</dbReference>
<dbReference type="OrthoDB" id="118550at2759"/>
<dbReference type="InterPro" id="IPR001005">
    <property type="entry name" value="SANT/Myb"/>
</dbReference>
<feature type="region of interest" description="Disordered" evidence="6">
    <location>
        <begin position="98"/>
        <end position="126"/>
    </location>
</feature>
<dbReference type="PANTHER" id="PTHR12802:SF146">
    <property type="entry name" value="PROTEIN REVEILLE 3"/>
    <property type="match status" value="1"/>
</dbReference>
<keyword evidence="5" id="KW-0539">Nucleus</keyword>
<dbReference type="NCBIfam" id="TIGR01557">
    <property type="entry name" value="myb_SHAQKYF"/>
    <property type="match status" value="1"/>
</dbReference>
<dbReference type="AlphaFoldDB" id="A0A835QS07"/>
<accession>A0A835QS07</accession>
<evidence type="ECO:0000313" key="10">
    <source>
        <dbReference type="EMBL" id="KAG0477664.1"/>
    </source>
</evidence>
<sequence length="463" mass="50514">MALPGIVVSTVPIEAGTGVSTTNTTTASSCSDDPSKKIRKPYTISKSRENWTEQEHDRFLEALQLFDRDWKKIEAFVGSKTVIQIRSHAQKYFLKVQKNGTGEHVPPPRPKRKAAHPYPQKAPKHDASAAIRKSATTLPSSCTYGCSQSVTTSLLLKEEMGVPGVTLAGNCSTSGIKNANGTWQTSEITEQGDQEQLLYVMPDFARVYSFLGSIFDPSTSGHLQKLKEMDPIDVETVLLLMKNLAVNLISSDFENHRTLLTNAVEATSNEVKSVAAPLQVGKVVNVPFMEFEVNTTYFKWKTIKRRNSLSGMDKLKAEGILKNGVFSCRCLAMALKALLSSPRLLPTIPLFSNHQIPNSAALKQARGSSRQEISCRASRPPPAAGDAVPFFASSSSLVPEGTGAAAPTPGELFLEHEHSREAAAFVLKHSGSKEKKKKRRKGQGCVVFLRGLLLWMRGFAADG</sequence>
<gene>
    <name evidence="10" type="ORF">HPP92_012383</name>
</gene>
<dbReference type="InterPro" id="IPR017930">
    <property type="entry name" value="Myb_dom"/>
</dbReference>
<evidence type="ECO:0000259" key="9">
    <source>
        <dbReference type="PROSITE" id="PS51294"/>
    </source>
</evidence>
<dbReference type="CDD" id="cd00167">
    <property type="entry name" value="SANT"/>
    <property type="match status" value="1"/>
</dbReference>
<name>A0A835QS07_VANPL</name>
<protein>
    <recommendedName>
        <fullName evidence="12">MYB transcription factor</fullName>
    </recommendedName>
</protein>
<evidence type="ECO:0000256" key="5">
    <source>
        <dbReference type="ARBA" id="ARBA00023242"/>
    </source>
</evidence>